<dbReference type="Gene3D" id="3.30.1490.20">
    <property type="entry name" value="ATP-grasp fold, A domain"/>
    <property type="match status" value="1"/>
</dbReference>
<dbReference type="GO" id="GO:0046872">
    <property type="term" value="F:metal ion binding"/>
    <property type="evidence" value="ECO:0007669"/>
    <property type="project" value="InterPro"/>
</dbReference>
<dbReference type="PROSITE" id="PS00867">
    <property type="entry name" value="CPSASE_2"/>
    <property type="match status" value="1"/>
</dbReference>
<dbReference type="EMBL" id="UOEO01000045">
    <property type="protein sequence ID" value="VAW16128.1"/>
    <property type="molecule type" value="Genomic_DNA"/>
</dbReference>
<protein>
    <recommendedName>
        <fullName evidence="1">ATP-grasp domain-containing protein</fullName>
    </recommendedName>
</protein>
<dbReference type="AlphaFoldDB" id="A0A3B0TDP4"/>
<accession>A0A3B0TDP4</accession>
<gene>
    <name evidence="2" type="ORF">MNBD_ALPHA12-1278</name>
</gene>
<evidence type="ECO:0000259" key="1">
    <source>
        <dbReference type="PROSITE" id="PS50975"/>
    </source>
</evidence>
<dbReference type="SUPFAM" id="SSF56059">
    <property type="entry name" value="Glutathione synthetase ATP-binding domain-like"/>
    <property type="match status" value="1"/>
</dbReference>
<dbReference type="InterPro" id="IPR011761">
    <property type="entry name" value="ATP-grasp"/>
</dbReference>
<dbReference type="Gene3D" id="3.30.470.20">
    <property type="entry name" value="ATP-grasp fold, B domain"/>
    <property type="match status" value="1"/>
</dbReference>
<evidence type="ECO:0000313" key="2">
    <source>
        <dbReference type="EMBL" id="VAW16128.1"/>
    </source>
</evidence>
<organism evidence="2">
    <name type="scientific">hydrothermal vent metagenome</name>
    <dbReference type="NCBI Taxonomy" id="652676"/>
    <lineage>
        <taxon>unclassified sequences</taxon>
        <taxon>metagenomes</taxon>
        <taxon>ecological metagenomes</taxon>
    </lineage>
</organism>
<dbReference type="InterPro" id="IPR013815">
    <property type="entry name" value="ATP_grasp_subdomain_1"/>
</dbReference>
<reference evidence="2" key="1">
    <citation type="submission" date="2018-06" db="EMBL/GenBank/DDBJ databases">
        <authorList>
            <person name="Zhirakovskaya E."/>
        </authorList>
    </citation>
    <scope>NUCLEOTIDE SEQUENCE</scope>
</reference>
<dbReference type="PROSITE" id="PS50975">
    <property type="entry name" value="ATP_GRASP"/>
    <property type="match status" value="1"/>
</dbReference>
<proteinExistence type="predicted"/>
<feature type="domain" description="ATP-grasp" evidence="1">
    <location>
        <begin position="137"/>
        <end position="330"/>
    </location>
</feature>
<name>A0A3B0TDP4_9ZZZZ</name>
<dbReference type="InterPro" id="IPR005479">
    <property type="entry name" value="CPAse_ATP-bd"/>
</dbReference>
<dbReference type="Pfam" id="PF02786">
    <property type="entry name" value="CPSase_L_D2"/>
    <property type="match status" value="1"/>
</dbReference>
<sequence length="406" mass="45573">MFSPPTKNDPDKNSCELDTTVPVLVLGGKENSLSVVRHLSSHGISVACSGPSDCWGMNSRFCSARYPVPENIDPKAYWHDLLLGSKSNQQQGQIILQGSDAAIEFVAQHYQELKKRYRLEGGSAEQRLALLDKQTTLEMARAAGIGCPEFWRIKSVNDLQAIADKISYPVMVKPRDSAKFSRDMGRKLFIVKTGFDELLARTKQAIEAGHSIMIVEMIPGPDSLLSSYYTYIDQDAKPLFHFTKRIFRRFPVNRGGATFHATKWLPQTAREGLDFFLKTGFRGTGNIEFKLDPRDNKLKIIEVNARLTAAEELAIRAGMPIDLIIYRQLTGQAIPDYENYHEGLNYLYLWRDALAFMQMRQSGDLSFGTWLKSITGVKSISPLHSLADPWPSMAAAHSLAKKALKR</sequence>
<dbReference type="GO" id="GO:0005524">
    <property type="term" value="F:ATP binding"/>
    <property type="evidence" value="ECO:0007669"/>
    <property type="project" value="InterPro"/>
</dbReference>